<evidence type="ECO:0000313" key="2">
    <source>
        <dbReference type="Proteomes" id="UP000061546"/>
    </source>
</evidence>
<dbReference type="Proteomes" id="UP000061546">
    <property type="component" value="Chromosome"/>
</dbReference>
<protein>
    <submittedName>
        <fullName evidence="1">Uncharacterized protein</fullName>
    </submittedName>
</protein>
<keyword evidence="2" id="KW-1185">Reference proteome</keyword>
<dbReference type="RefSeq" id="WP_041501825.1">
    <property type="nucleotide sequence ID" value="NZ_BJDV01000001.1"/>
</dbReference>
<accession>A0A0K2LCH4</accession>
<dbReference type="OrthoDB" id="2304468at2"/>
<reference evidence="1 2" key="1">
    <citation type="submission" date="2015-08" db="EMBL/GenBank/DDBJ databases">
        <title>Genomic sequence of Lactobacillus heilongjiangensis DSM 28069, isolated from Chinese traditional pickle.</title>
        <authorList>
            <person name="Jiang X."/>
            <person name="Zheng B."/>
            <person name="Cheng H."/>
        </authorList>
    </citation>
    <scope>NUCLEOTIDE SEQUENCE [LARGE SCALE GENOMIC DNA]</scope>
    <source>
        <strain evidence="1 2">DSM 28069</strain>
    </source>
</reference>
<evidence type="ECO:0000313" key="1">
    <source>
        <dbReference type="EMBL" id="ALB29004.1"/>
    </source>
</evidence>
<organism evidence="1 2">
    <name type="scientific">Companilactobacillus heilongjiangensis</name>
    <dbReference type="NCBI Taxonomy" id="1074467"/>
    <lineage>
        <taxon>Bacteria</taxon>
        <taxon>Bacillati</taxon>
        <taxon>Bacillota</taxon>
        <taxon>Bacilli</taxon>
        <taxon>Lactobacillales</taxon>
        <taxon>Lactobacillaceae</taxon>
        <taxon>Companilactobacillus</taxon>
    </lineage>
</organism>
<sequence length="136" mass="16048">MVDIMTKLDATDCFDYFVNNFDLLYKNESTYRNNPTLDPEITNRDMYTNMLNHFGNSVLNQPEFDQFEVRFTRGDETLENFIIATFIDPTDASEVSIEINRNDTPEYIEQTFRQGRQTLKTTYASEVFEIKNTNHQ</sequence>
<dbReference type="EMBL" id="CP012559">
    <property type="protein sequence ID" value="ALB29004.1"/>
    <property type="molecule type" value="Genomic_DNA"/>
</dbReference>
<dbReference type="AlphaFoldDB" id="A0A0K2LCH4"/>
<dbReference type="KEGG" id="lhi:JP39_06320"/>
<gene>
    <name evidence="1" type="ORF">JP39_06320</name>
</gene>
<proteinExistence type="predicted"/>
<name>A0A0K2LCH4_9LACO</name>